<feature type="domain" description="Phospholipase C/D" evidence="1">
    <location>
        <begin position="23"/>
        <end position="150"/>
    </location>
</feature>
<dbReference type="AlphaFoldDB" id="A0A2T0BD49"/>
<proteinExistence type="predicted"/>
<protein>
    <recommendedName>
        <fullName evidence="1">Phospholipase C/D domain-containing protein</fullName>
    </recommendedName>
</protein>
<sequence>MDTLLHGKLGYVLGKELKEDYKDISIGYFIYGNILPDLSPQLRLSMHTKKKDWKYVLKLMEELLLKSHKLSIRSKSIKFGIMTHYLCDFFTFPHNDGYTDSIIQHEIYEQLQRIIFWNKLKDIWKEFEEDTKVKLRTFQDIIVYIEDMHIIYNNNKSDKKRDLQFISILVRVVSHSLLALMRGETKEEKVAPILLNASSL</sequence>
<dbReference type="Proteomes" id="UP000239471">
    <property type="component" value="Unassembled WGS sequence"/>
</dbReference>
<accession>A0A2T0BD49</accession>
<organism evidence="2 3">
    <name type="scientific">Clostridium vincentii</name>
    <dbReference type="NCBI Taxonomy" id="52704"/>
    <lineage>
        <taxon>Bacteria</taxon>
        <taxon>Bacillati</taxon>
        <taxon>Bacillota</taxon>
        <taxon>Clostridia</taxon>
        <taxon>Eubacteriales</taxon>
        <taxon>Clostridiaceae</taxon>
        <taxon>Clostridium</taxon>
    </lineage>
</organism>
<keyword evidence="3" id="KW-1185">Reference proteome</keyword>
<gene>
    <name evidence="2" type="ORF">CLVI_21760</name>
</gene>
<dbReference type="OrthoDB" id="2878022at2"/>
<evidence type="ECO:0000313" key="2">
    <source>
        <dbReference type="EMBL" id="PRR81830.1"/>
    </source>
</evidence>
<dbReference type="InterPro" id="IPR029002">
    <property type="entry name" value="PLPC/GPLD1"/>
</dbReference>
<comment type="caution">
    <text evidence="2">The sequence shown here is derived from an EMBL/GenBank/DDBJ whole genome shotgun (WGS) entry which is preliminary data.</text>
</comment>
<reference evidence="2 3" key="1">
    <citation type="submission" date="2018-03" db="EMBL/GenBank/DDBJ databases">
        <title>Genome sequence of Clostridium vincentii DSM 10228.</title>
        <authorList>
            <person name="Poehlein A."/>
            <person name="Daniel R."/>
        </authorList>
    </citation>
    <scope>NUCLEOTIDE SEQUENCE [LARGE SCALE GENOMIC DNA]</scope>
    <source>
        <strain evidence="2 3">DSM 10228</strain>
    </source>
</reference>
<dbReference type="RefSeq" id="WP_106060136.1">
    <property type="nucleotide sequence ID" value="NZ_PVXQ01000023.1"/>
</dbReference>
<evidence type="ECO:0000313" key="3">
    <source>
        <dbReference type="Proteomes" id="UP000239471"/>
    </source>
</evidence>
<evidence type="ECO:0000259" key="1">
    <source>
        <dbReference type="Pfam" id="PF00882"/>
    </source>
</evidence>
<dbReference type="Pfam" id="PF00882">
    <property type="entry name" value="Zn_dep_PLPC"/>
    <property type="match status" value="1"/>
</dbReference>
<name>A0A2T0BD49_9CLOT</name>
<dbReference type="EMBL" id="PVXQ01000023">
    <property type="protein sequence ID" value="PRR81830.1"/>
    <property type="molecule type" value="Genomic_DNA"/>
</dbReference>